<dbReference type="EMBL" id="JBBKZS010000007">
    <property type="protein sequence ID" value="MEJ8856506.1"/>
    <property type="molecule type" value="Genomic_DNA"/>
</dbReference>
<feature type="signal peptide" evidence="2">
    <location>
        <begin position="1"/>
        <end position="21"/>
    </location>
</feature>
<dbReference type="InterPro" id="IPR010131">
    <property type="entry name" value="MdtP/NodT-like"/>
</dbReference>
<accession>A0ABU8XA97</accession>
<comment type="caution">
    <text evidence="4">The sequence shown here is derived from an EMBL/GenBank/DDBJ whole genome shotgun (WGS) entry which is preliminary data.</text>
</comment>
<keyword evidence="2" id="KW-0732">Signal</keyword>
<dbReference type="PANTHER" id="PTHR30203">
    <property type="entry name" value="OUTER MEMBRANE CATION EFFLUX PROTEIN"/>
    <property type="match status" value="1"/>
</dbReference>
<keyword evidence="2" id="KW-1134">Transmembrane beta strand</keyword>
<keyword evidence="2" id="KW-0812">Transmembrane</keyword>
<dbReference type="Proteomes" id="UP001367030">
    <property type="component" value="Unassembled WGS sequence"/>
</dbReference>
<dbReference type="PROSITE" id="PS51257">
    <property type="entry name" value="PROKAR_LIPOPROTEIN"/>
    <property type="match status" value="1"/>
</dbReference>
<keyword evidence="2" id="KW-0472">Membrane</keyword>
<comment type="similarity">
    <text evidence="1 2">Belongs to the outer membrane factor (OMF) (TC 1.B.17) family.</text>
</comment>
<protein>
    <submittedName>
        <fullName evidence="4">Efflux transporter outer membrane subunit</fullName>
    </submittedName>
</protein>
<reference evidence="4 5" key="1">
    <citation type="submission" date="2024-03" db="EMBL/GenBank/DDBJ databases">
        <title>Novel species of the genus Variovorax.</title>
        <authorList>
            <person name="Liu Q."/>
            <person name="Xin Y.-H."/>
        </authorList>
    </citation>
    <scope>NUCLEOTIDE SEQUENCE [LARGE SCALE GENOMIC DNA]</scope>
    <source>
        <strain evidence="4 5">KACC 18901</strain>
    </source>
</reference>
<dbReference type="Gene3D" id="2.20.200.10">
    <property type="entry name" value="Outer membrane efflux proteins (OEP)"/>
    <property type="match status" value="1"/>
</dbReference>
<dbReference type="NCBIfam" id="TIGR01845">
    <property type="entry name" value="outer_NodT"/>
    <property type="match status" value="1"/>
</dbReference>
<keyword evidence="2" id="KW-0564">Palmitate</keyword>
<dbReference type="SUPFAM" id="SSF56954">
    <property type="entry name" value="Outer membrane efflux proteins (OEP)"/>
    <property type="match status" value="1"/>
</dbReference>
<feature type="region of interest" description="Disordered" evidence="3">
    <location>
        <begin position="495"/>
        <end position="514"/>
    </location>
</feature>
<dbReference type="Pfam" id="PF02321">
    <property type="entry name" value="OEP"/>
    <property type="match status" value="2"/>
</dbReference>
<evidence type="ECO:0000313" key="5">
    <source>
        <dbReference type="Proteomes" id="UP001367030"/>
    </source>
</evidence>
<keyword evidence="5" id="KW-1185">Reference proteome</keyword>
<comment type="subcellular location">
    <subcellularLocation>
        <location evidence="2">Cell membrane</location>
        <topology evidence="2">Lipid-anchor</topology>
    </subcellularLocation>
</comment>
<gene>
    <name evidence="4" type="ORF">WKW79_18160</name>
</gene>
<evidence type="ECO:0000256" key="1">
    <source>
        <dbReference type="ARBA" id="ARBA00007613"/>
    </source>
</evidence>
<feature type="compositionally biased region" description="Polar residues" evidence="3">
    <location>
        <begin position="498"/>
        <end position="514"/>
    </location>
</feature>
<keyword evidence="2" id="KW-0449">Lipoprotein</keyword>
<evidence type="ECO:0000313" key="4">
    <source>
        <dbReference type="EMBL" id="MEJ8856506.1"/>
    </source>
</evidence>
<dbReference type="Gene3D" id="1.20.1600.10">
    <property type="entry name" value="Outer membrane efflux proteins (OEP)"/>
    <property type="match status" value="1"/>
</dbReference>
<dbReference type="InterPro" id="IPR003423">
    <property type="entry name" value="OMP_efflux"/>
</dbReference>
<dbReference type="PANTHER" id="PTHR30203:SF29">
    <property type="entry name" value="PROTEIN CYAE"/>
    <property type="match status" value="1"/>
</dbReference>
<evidence type="ECO:0000256" key="2">
    <source>
        <dbReference type="RuleBase" id="RU362097"/>
    </source>
</evidence>
<dbReference type="RefSeq" id="WP_340336571.1">
    <property type="nucleotide sequence ID" value="NZ_JBBKZS010000007.1"/>
</dbReference>
<feature type="chain" id="PRO_5044958870" evidence="2">
    <location>
        <begin position="22"/>
        <end position="514"/>
    </location>
</feature>
<name>A0ABU8XA97_9BURK</name>
<organism evidence="4 5">
    <name type="scientific">Variovorax robiniae</name>
    <dbReference type="NCBI Taxonomy" id="1836199"/>
    <lineage>
        <taxon>Bacteria</taxon>
        <taxon>Pseudomonadati</taxon>
        <taxon>Pseudomonadota</taxon>
        <taxon>Betaproteobacteria</taxon>
        <taxon>Burkholderiales</taxon>
        <taxon>Comamonadaceae</taxon>
        <taxon>Variovorax</taxon>
    </lineage>
</organism>
<sequence length="514" mass="53725">MSLRRSRRIGPAACLSLLALALGGCSLTRPPSSVDAPLPAQWHAPLPAPGASAALPHGGSVRELTEWWRQIDDPLLVELIDAAENASPTLASAAARVSEARASSVAAGAALLPNLSGTASASRGNSQFAGTSGFGSAATTTGGSTATPIVTTYQAGLQASWEIDLFGKLRAGRDASSLRLAGADARWHQARVSVAADTANLYFNERACEQLVTVAENDAKSRGETARLTELSMRAGFTAPADAALARASAADASNRLKLQSSQCAVVRAGLVALTGLDAKVVDQKLAAAPADRPLPRTRTVQSVPAEALAQRPDLYSAELDVAAASASVGEAQRARYPSLTLTGTVGKLQLRTQGFKETLDTWNIGPLQLTVPIFDGGALAANVDAATARYDEAASVYRGNVRQAVREVETALLNLDSTTRRADDADVAVQNYQASLDAMLARYQSGLASLLDLETSRRLLITALTARVQLQQERSDAWVALYRAMGGGWVRPDGATAISQTAPQQETTSSKSQ</sequence>
<proteinExistence type="inferred from homology"/>
<evidence type="ECO:0000256" key="3">
    <source>
        <dbReference type="SAM" id="MobiDB-lite"/>
    </source>
</evidence>